<proteinExistence type="inferred from homology"/>
<evidence type="ECO:0000256" key="8">
    <source>
        <dbReference type="ARBA" id="ARBA00023014"/>
    </source>
</evidence>
<dbReference type="InterPro" id="IPR036010">
    <property type="entry name" value="2Fe-2S_ferredoxin-like_sf"/>
</dbReference>
<feature type="domain" description="FAD-binding FR-type" evidence="12">
    <location>
        <begin position="7"/>
        <end position="107"/>
    </location>
</feature>
<comment type="cofactor">
    <cofactor evidence="1">
        <name>FAD</name>
        <dbReference type="ChEBI" id="CHEBI:57692"/>
    </cofactor>
</comment>
<name>A0A2X4UKR9_9GAMM</name>
<dbReference type="InterPro" id="IPR001041">
    <property type="entry name" value="2Fe-2S_ferredoxin-type"/>
</dbReference>
<dbReference type="InterPro" id="IPR001433">
    <property type="entry name" value="OxRdtase_FAD/NAD-bd"/>
</dbReference>
<comment type="similarity">
    <text evidence="10">In the N-terminal section; belongs to the FAD-binding oxidoreductase type 6 family.</text>
</comment>
<dbReference type="InterPro" id="IPR012675">
    <property type="entry name" value="Beta-grasp_dom_sf"/>
</dbReference>
<dbReference type="Proteomes" id="UP000249005">
    <property type="component" value="Chromosome 1"/>
</dbReference>
<dbReference type="PRINTS" id="PR00406">
    <property type="entry name" value="CYTB5RDTASE"/>
</dbReference>
<evidence type="ECO:0000256" key="1">
    <source>
        <dbReference type="ARBA" id="ARBA00001974"/>
    </source>
</evidence>
<dbReference type="CDD" id="cd06215">
    <property type="entry name" value="FNR_iron_sulfur_binding_1"/>
    <property type="match status" value="1"/>
</dbReference>
<dbReference type="Pfam" id="PF00111">
    <property type="entry name" value="Fer2"/>
    <property type="match status" value="1"/>
</dbReference>
<dbReference type="SUPFAM" id="SSF52343">
    <property type="entry name" value="Ferredoxin reductase-like, C-terminal NADP-linked domain"/>
    <property type="match status" value="1"/>
</dbReference>
<dbReference type="PROSITE" id="PS51085">
    <property type="entry name" value="2FE2S_FER_2"/>
    <property type="match status" value="1"/>
</dbReference>
<evidence type="ECO:0000256" key="4">
    <source>
        <dbReference type="ARBA" id="ARBA00022723"/>
    </source>
</evidence>
<dbReference type="InterPro" id="IPR050415">
    <property type="entry name" value="MRET"/>
</dbReference>
<dbReference type="RefSeq" id="WP_170126502.1">
    <property type="nucleotide sequence ID" value="NZ_LR698987.1"/>
</dbReference>
<dbReference type="InterPro" id="IPR006058">
    <property type="entry name" value="2Fe2S_fd_BS"/>
</dbReference>
<gene>
    <name evidence="13" type="primary">hcr</name>
    <name evidence="13" type="ORF">NCTC12151_01382</name>
</gene>
<protein>
    <submittedName>
        <fullName evidence="13">NADH oxidoreductase hcr</fullName>
        <ecNumber evidence="13">1.-.-.-</ecNumber>
    </submittedName>
</protein>
<evidence type="ECO:0000259" key="11">
    <source>
        <dbReference type="PROSITE" id="PS51085"/>
    </source>
</evidence>
<dbReference type="InterPro" id="IPR017927">
    <property type="entry name" value="FAD-bd_FR_type"/>
</dbReference>
<dbReference type="InterPro" id="IPR001709">
    <property type="entry name" value="Flavoprot_Pyr_Nucl_cyt_Rdtase"/>
</dbReference>
<dbReference type="EC" id="1.-.-.-" evidence="13"/>
<evidence type="ECO:0000256" key="6">
    <source>
        <dbReference type="ARBA" id="ARBA00023002"/>
    </source>
</evidence>
<dbReference type="NCBIfam" id="NF007964">
    <property type="entry name" value="PRK10684.1"/>
    <property type="match status" value="1"/>
</dbReference>
<evidence type="ECO:0000256" key="2">
    <source>
        <dbReference type="ARBA" id="ARBA00022630"/>
    </source>
</evidence>
<dbReference type="InterPro" id="IPR017938">
    <property type="entry name" value="Riboflavin_synthase-like_b-brl"/>
</dbReference>
<dbReference type="PRINTS" id="PR00371">
    <property type="entry name" value="FPNCR"/>
</dbReference>
<dbReference type="KEGG" id="lri:NCTC12151_01382"/>
<dbReference type="Pfam" id="PF00970">
    <property type="entry name" value="FAD_binding_6"/>
    <property type="match status" value="1"/>
</dbReference>
<dbReference type="SUPFAM" id="SSF63380">
    <property type="entry name" value="Riboflavin synthase domain-like"/>
    <property type="match status" value="1"/>
</dbReference>
<dbReference type="PROSITE" id="PS00197">
    <property type="entry name" value="2FE2S_FER_1"/>
    <property type="match status" value="1"/>
</dbReference>
<evidence type="ECO:0000256" key="10">
    <source>
        <dbReference type="ARBA" id="ARBA00061434"/>
    </source>
</evidence>
<organism evidence="13 14">
    <name type="scientific">Leminorella richardii</name>
    <dbReference type="NCBI Taxonomy" id="158841"/>
    <lineage>
        <taxon>Bacteria</taxon>
        <taxon>Pseudomonadati</taxon>
        <taxon>Pseudomonadota</taxon>
        <taxon>Gammaproteobacteria</taxon>
        <taxon>Enterobacterales</taxon>
        <taxon>Budviciaceae</taxon>
        <taxon>Leminorella</taxon>
    </lineage>
</organism>
<keyword evidence="6 13" id="KW-0560">Oxidoreductase</keyword>
<dbReference type="Gene3D" id="2.40.30.10">
    <property type="entry name" value="Translation factors"/>
    <property type="match status" value="1"/>
</dbReference>
<feature type="domain" description="2Fe-2S ferredoxin-type" evidence="11">
    <location>
        <begin position="251"/>
        <end position="336"/>
    </location>
</feature>
<dbReference type="PANTHER" id="PTHR47354:SF6">
    <property type="entry name" value="NADH OXIDOREDUCTASE HCR"/>
    <property type="match status" value="1"/>
</dbReference>
<dbReference type="AlphaFoldDB" id="A0A2X4UKR9"/>
<keyword evidence="7" id="KW-0408">Iron</keyword>
<evidence type="ECO:0000256" key="3">
    <source>
        <dbReference type="ARBA" id="ARBA00022714"/>
    </source>
</evidence>
<dbReference type="GO" id="GO:0046872">
    <property type="term" value="F:metal ion binding"/>
    <property type="evidence" value="ECO:0007669"/>
    <property type="project" value="UniProtKB-KW"/>
</dbReference>
<keyword evidence="3" id="KW-0001">2Fe-2S</keyword>
<dbReference type="GO" id="GO:0051537">
    <property type="term" value="F:2 iron, 2 sulfur cluster binding"/>
    <property type="evidence" value="ECO:0007669"/>
    <property type="project" value="UniProtKB-KW"/>
</dbReference>
<evidence type="ECO:0000259" key="12">
    <source>
        <dbReference type="PROSITE" id="PS51384"/>
    </source>
</evidence>
<dbReference type="GO" id="GO:0016491">
    <property type="term" value="F:oxidoreductase activity"/>
    <property type="evidence" value="ECO:0007669"/>
    <property type="project" value="UniProtKB-KW"/>
</dbReference>
<dbReference type="PROSITE" id="PS51384">
    <property type="entry name" value="FAD_FR"/>
    <property type="match status" value="1"/>
</dbReference>
<evidence type="ECO:0000313" key="13">
    <source>
        <dbReference type="EMBL" id="SQI39543.1"/>
    </source>
</evidence>
<dbReference type="CDD" id="cd00207">
    <property type="entry name" value="fer2"/>
    <property type="match status" value="1"/>
</dbReference>
<dbReference type="Pfam" id="PF00175">
    <property type="entry name" value="NAD_binding_1"/>
    <property type="match status" value="1"/>
</dbReference>
<dbReference type="InterPro" id="IPR008333">
    <property type="entry name" value="Cbr1-like_FAD-bd_dom"/>
</dbReference>
<reference evidence="13 14" key="1">
    <citation type="submission" date="2018-06" db="EMBL/GenBank/DDBJ databases">
        <authorList>
            <consortium name="Pathogen Informatics"/>
            <person name="Doyle S."/>
        </authorList>
    </citation>
    <scope>NUCLEOTIDE SEQUENCE [LARGE SCALE GENOMIC DNA]</scope>
    <source>
        <strain evidence="13 14">NCTC12151</strain>
    </source>
</reference>
<keyword evidence="5" id="KW-0274">FAD</keyword>
<keyword evidence="8" id="KW-0411">Iron-sulfur</keyword>
<accession>A0A2X4UKR9</accession>
<evidence type="ECO:0000256" key="7">
    <source>
        <dbReference type="ARBA" id="ARBA00023004"/>
    </source>
</evidence>
<sequence length="336" mass="36741">MTSPTPLCPNAMQVHGVHQETDDVWTIELIAQDFYPYSPGQYALVSIRHSDSVLRAYTLSSSPGLSRFITLTVRRLENGEGSGWLTQEIKPGDTLWLSEPQGEFTCINKENTPFLMLAGGCGVTPIMSMTRWLLASDAQPDVTVIYHVHTPNDVIFAQEWASLCERYADRLRFHLATSASDAPESFVQGHLSEALIQQYAPNVAKSTVMTCGPEGYMEKAQDVCLSLGVAPERFYQERFHTSAESSVSQGDEITMRVRSLAKDFSVPVGATLLYALEQNGLPVIAACRSGVCGSCKTQVLQGEYTTTSQSTLTEDEISQGYVLACSCQLTGSVEIA</sequence>
<keyword evidence="14" id="KW-1185">Reference proteome</keyword>
<dbReference type="InterPro" id="IPR039261">
    <property type="entry name" value="FNR_nucleotide-bd"/>
</dbReference>
<evidence type="ECO:0000256" key="5">
    <source>
        <dbReference type="ARBA" id="ARBA00022827"/>
    </source>
</evidence>
<keyword evidence="2" id="KW-0285">Flavoprotein</keyword>
<evidence type="ECO:0000313" key="14">
    <source>
        <dbReference type="Proteomes" id="UP000249005"/>
    </source>
</evidence>
<dbReference type="SUPFAM" id="SSF54292">
    <property type="entry name" value="2Fe-2S ferredoxin-like"/>
    <property type="match status" value="1"/>
</dbReference>
<keyword evidence="4" id="KW-0479">Metal-binding</keyword>
<dbReference type="EMBL" id="LS483470">
    <property type="protein sequence ID" value="SQI39543.1"/>
    <property type="molecule type" value="Genomic_DNA"/>
</dbReference>
<dbReference type="Gene3D" id="3.40.50.80">
    <property type="entry name" value="Nucleotide-binding domain of ferredoxin-NADP reductase (FNR) module"/>
    <property type="match status" value="1"/>
</dbReference>
<dbReference type="Gene3D" id="3.10.20.30">
    <property type="match status" value="1"/>
</dbReference>
<dbReference type="PANTHER" id="PTHR47354">
    <property type="entry name" value="NADH OXIDOREDUCTASE HCR"/>
    <property type="match status" value="1"/>
</dbReference>
<comment type="cofactor">
    <cofactor evidence="9">
        <name>[2Fe-2S] cluster</name>
        <dbReference type="ChEBI" id="CHEBI:190135"/>
    </cofactor>
</comment>
<evidence type="ECO:0000256" key="9">
    <source>
        <dbReference type="ARBA" id="ARBA00034078"/>
    </source>
</evidence>